<evidence type="ECO:0000259" key="3">
    <source>
        <dbReference type="PROSITE" id="PS51186"/>
    </source>
</evidence>
<keyword evidence="2" id="KW-0012">Acyltransferase</keyword>
<evidence type="ECO:0000313" key="5">
    <source>
        <dbReference type="Proteomes" id="UP000198619"/>
    </source>
</evidence>
<keyword evidence="5" id="KW-1185">Reference proteome</keyword>
<dbReference type="PROSITE" id="PS51186">
    <property type="entry name" value="GNAT"/>
    <property type="match status" value="2"/>
</dbReference>
<protein>
    <submittedName>
        <fullName evidence="4">Acetyltransferase (GNAT) family protein</fullName>
    </submittedName>
</protein>
<dbReference type="InterPro" id="IPR016181">
    <property type="entry name" value="Acyl_CoA_acyltransferase"/>
</dbReference>
<dbReference type="CDD" id="cd04301">
    <property type="entry name" value="NAT_SF"/>
    <property type="match status" value="2"/>
</dbReference>
<evidence type="ECO:0000313" key="4">
    <source>
        <dbReference type="EMBL" id="SFB02842.1"/>
    </source>
</evidence>
<proteinExistence type="predicted"/>
<sequence>MIIRELTDEELRVAVELNYQCWNDDFAGIIPYDSMNVDKETKVVSNWIKDKNCDDIRRMYGAFEGNNFLGYVGGSLAEKEDAEHGVELNYLFIKKEYRGKALGLKLIRTILIEFVEYGIDKLIIYNWHDSESNRFYIYLGGEVIKQVIQTSSRKEALVDVFSWDINKLIKLLNDKLYARNVESGGFAFNQSLSEGILMTTTYNQEDTKIVCKGLFQHNVRNTHGLLKKPGFSINIYLKESGRTVGAILCDTFNLCMYIDVMWIDESYRGKGFGKSLILQAEKIAKDNGCVFSHTCTFSFQSPEFYKACGYTVFAKLDDYPNDIVEYFLKKKL</sequence>
<dbReference type="STRING" id="84698.SAMN04488528_100958"/>
<evidence type="ECO:0000256" key="2">
    <source>
        <dbReference type="ARBA" id="ARBA00023315"/>
    </source>
</evidence>
<feature type="domain" description="N-acetyltransferase" evidence="3">
    <location>
        <begin position="197"/>
        <end position="332"/>
    </location>
</feature>
<dbReference type="SUPFAM" id="SSF55729">
    <property type="entry name" value="Acyl-CoA N-acyltransferases (Nat)"/>
    <property type="match status" value="2"/>
</dbReference>
<dbReference type="InterPro" id="IPR051556">
    <property type="entry name" value="N-term/lysine_N-AcTrnsfr"/>
</dbReference>
<dbReference type="EMBL" id="FOKI01000009">
    <property type="protein sequence ID" value="SFB02842.1"/>
    <property type="molecule type" value="Genomic_DNA"/>
</dbReference>
<accession>A0A1I0XPE7</accession>
<dbReference type="RefSeq" id="WP_090040235.1">
    <property type="nucleotide sequence ID" value="NZ_FOKI01000009.1"/>
</dbReference>
<dbReference type="Gene3D" id="3.40.630.30">
    <property type="match status" value="2"/>
</dbReference>
<keyword evidence="1 4" id="KW-0808">Transferase</keyword>
<dbReference type="OrthoDB" id="9787920at2"/>
<dbReference type="PANTHER" id="PTHR42919:SF8">
    <property type="entry name" value="N-ALPHA-ACETYLTRANSFERASE 50"/>
    <property type="match status" value="1"/>
</dbReference>
<dbReference type="AlphaFoldDB" id="A0A1I0XPE7"/>
<reference evidence="4 5" key="1">
    <citation type="submission" date="2016-10" db="EMBL/GenBank/DDBJ databases">
        <authorList>
            <person name="de Groot N.N."/>
        </authorList>
    </citation>
    <scope>NUCLEOTIDE SEQUENCE [LARGE SCALE GENOMIC DNA]</scope>
    <source>
        <strain evidence="4 5">DSM 12271</strain>
    </source>
</reference>
<gene>
    <name evidence="4" type="ORF">SAMN04488528_100958</name>
</gene>
<dbReference type="InterPro" id="IPR000182">
    <property type="entry name" value="GNAT_dom"/>
</dbReference>
<dbReference type="Pfam" id="PF00583">
    <property type="entry name" value="Acetyltransf_1"/>
    <property type="match status" value="2"/>
</dbReference>
<organism evidence="4 5">
    <name type="scientific">Clostridium frigidicarnis</name>
    <dbReference type="NCBI Taxonomy" id="84698"/>
    <lineage>
        <taxon>Bacteria</taxon>
        <taxon>Bacillati</taxon>
        <taxon>Bacillota</taxon>
        <taxon>Clostridia</taxon>
        <taxon>Eubacteriales</taxon>
        <taxon>Clostridiaceae</taxon>
        <taxon>Clostridium</taxon>
    </lineage>
</organism>
<dbReference type="GO" id="GO:0016747">
    <property type="term" value="F:acyltransferase activity, transferring groups other than amino-acyl groups"/>
    <property type="evidence" value="ECO:0007669"/>
    <property type="project" value="InterPro"/>
</dbReference>
<feature type="domain" description="N-acetyltransferase" evidence="3">
    <location>
        <begin position="1"/>
        <end position="164"/>
    </location>
</feature>
<dbReference type="Proteomes" id="UP000198619">
    <property type="component" value="Unassembled WGS sequence"/>
</dbReference>
<evidence type="ECO:0000256" key="1">
    <source>
        <dbReference type="ARBA" id="ARBA00022679"/>
    </source>
</evidence>
<dbReference type="PANTHER" id="PTHR42919">
    <property type="entry name" value="N-ALPHA-ACETYLTRANSFERASE"/>
    <property type="match status" value="1"/>
</dbReference>
<name>A0A1I0XPE7_9CLOT</name>